<evidence type="ECO:0000313" key="2">
    <source>
        <dbReference type="EMBL" id="OIK23273.1"/>
    </source>
</evidence>
<evidence type="ECO:0000256" key="1">
    <source>
        <dbReference type="SAM" id="SignalP"/>
    </source>
</evidence>
<accession>A0A1J4PR73</accession>
<name>A0A1J4PR73_9ACTN</name>
<evidence type="ECO:0000313" key="3">
    <source>
        <dbReference type="Proteomes" id="UP000034838"/>
    </source>
</evidence>
<comment type="caution">
    <text evidence="2">The sequence shown here is derived from an EMBL/GenBank/DDBJ whole genome shotgun (WGS) entry which is preliminary data.</text>
</comment>
<proteinExistence type="predicted"/>
<organism evidence="2 3">
    <name type="scientific">Streptomyces malaysiense</name>
    <dbReference type="NCBI Taxonomy" id="1428626"/>
    <lineage>
        <taxon>Bacteria</taxon>
        <taxon>Bacillati</taxon>
        <taxon>Actinomycetota</taxon>
        <taxon>Actinomycetes</taxon>
        <taxon>Kitasatosporales</taxon>
        <taxon>Streptomycetaceae</taxon>
        <taxon>Streptomyces</taxon>
    </lineage>
</organism>
<reference evidence="2" key="1">
    <citation type="submission" date="2016-10" db="EMBL/GenBank/DDBJ databases">
        <title>Genome sequence of Streptomyces malaysiense MUSC 136.</title>
        <authorList>
            <person name="Lee L.-H."/>
            <person name="Ser H.-L."/>
        </authorList>
    </citation>
    <scope>NUCLEOTIDE SEQUENCE [LARGE SCALE GENOMIC DNA]</scope>
    <source>
        <strain evidence="2">MUSC 136</strain>
    </source>
</reference>
<feature type="chain" id="PRO_5009631731" evidence="1">
    <location>
        <begin position="38"/>
        <end position="185"/>
    </location>
</feature>
<dbReference type="AlphaFoldDB" id="A0A1J4PR73"/>
<dbReference type="EMBL" id="LBDA02000116">
    <property type="protein sequence ID" value="OIK23273.1"/>
    <property type="molecule type" value="Genomic_DNA"/>
</dbReference>
<sequence length="185" mass="19928">MPSFVPLTGTTRLALTAAVVLPMTCLGVVASSPPAHACGSSAMVGSRTLTDSRDGWTLGTITLYYDSCRRSTWAELDVDYNSMDCHFPSGPGWWLAVDLVDQNGHVVSHGDSNGFKRWYGVVSASQPIDKYSAPKSFQARGWVRTAYSDGSQENSVFFDSDWHQYSTGGDPGGGWDAALDSQSIC</sequence>
<gene>
    <name evidence="2" type="ORF">VT52_033440</name>
</gene>
<dbReference type="Proteomes" id="UP000034838">
    <property type="component" value="Unassembled WGS sequence"/>
</dbReference>
<feature type="signal peptide" evidence="1">
    <location>
        <begin position="1"/>
        <end position="37"/>
    </location>
</feature>
<dbReference type="OrthoDB" id="4113629at2"/>
<keyword evidence="1" id="KW-0732">Signal</keyword>
<dbReference type="RefSeq" id="WP_046417415.1">
    <property type="nucleotide sequence ID" value="NZ_LBDA02000116.1"/>
</dbReference>
<protein>
    <submittedName>
        <fullName evidence="2">Uncharacterized protein</fullName>
    </submittedName>
</protein>
<keyword evidence="3" id="KW-1185">Reference proteome</keyword>